<dbReference type="Proteomes" id="UP000198211">
    <property type="component" value="Unassembled WGS sequence"/>
</dbReference>
<sequence>MALTDAADGRILPPHFVFNGAPGGAVEHEVDCYRLGEVATFSVQSNAWFDDRVMHEWIDNLILDGLRVHKKTEIADALVCTGTAVVYVPGG</sequence>
<dbReference type="AlphaFoldDB" id="A0A225UNN5"/>
<evidence type="ECO:0000313" key="2">
    <source>
        <dbReference type="Proteomes" id="UP000198211"/>
    </source>
</evidence>
<name>A0A225UNN5_9STRA</name>
<keyword evidence="2" id="KW-1185">Reference proteome</keyword>
<dbReference type="OrthoDB" id="92316at2759"/>
<evidence type="ECO:0008006" key="3">
    <source>
        <dbReference type="Google" id="ProtNLM"/>
    </source>
</evidence>
<protein>
    <recommendedName>
        <fullName evidence="3">DDE-1 domain-containing protein</fullName>
    </recommendedName>
</protein>
<accession>A0A225UNN5</accession>
<dbReference type="EMBL" id="NBNE01014080">
    <property type="protein sequence ID" value="OWY94625.1"/>
    <property type="molecule type" value="Genomic_DNA"/>
</dbReference>
<gene>
    <name evidence="1" type="ORF">PHMEG_00035593</name>
</gene>
<organism evidence="1 2">
    <name type="scientific">Phytophthora megakarya</name>
    <dbReference type="NCBI Taxonomy" id="4795"/>
    <lineage>
        <taxon>Eukaryota</taxon>
        <taxon>Sar</taxon>
        <taxon>Stramenopiles</taxon>
        <taxon>Oomycota</taxon>
        <taxon>Peronosporomycetes</taxon>
        <taxon>Peronosporales</taxon>
        <taxon>Peronosporaceae</taxon>
        <taxon>Phytophthora</taxon>
    </lineage>
</organism>
<evidence type="ECO:0000313" key="1">
    <source>
        <dbReference type="EMBL" id="OWY94625.1"/>
    </source>
</evidence>
<proteinExistence type="predicted"/>
<comment type="caution">
    <text evidence="1">The sequence shown here is derived from an EMBL/GenBank/DDBJ whole genome shotgun (WGS) entry which is preliminary data.</text>
</comment>
<reference evidence="2" key="1">
    <citation type="submission" date="2017-03" db="EMBL/GenBank/DDBJ databases">
        <title>Phytopthora megakarya and P. palmivora, two closely related causual agents of cacao black pod achieved similar genome size and gene model numbers by different mechanisms.</title>
        <authorList>
            <person name="Ali S."/>
            <person name="Shao J."/>
            <person name="Larry D.J."/>
            <person name="Kronmiller B."/>
            <person name="Shen D."/>
            <person name="Strem M.D."/>
            <person name="Melnick R.L."/>
            <person name="Guiltinan M.J."/>
            <person name="Tyler B.M."/>
            <person name="Meinhardt L.W."/>
            <person name="Bailey B.A."/>
        </authorList>
    </citation>
    <scope>NUCLEOTIDE SEQUENCE [LARGE SCALE GENOMIC DNA]</scope>
    <source>
        <strain evidence="2">zdho120</strain>
    </source>
</reference>